<dbReference type="SUPFAM" id="SSF52540">
    <property type="entry name" value="P-loop containing nucleoside triphosphate hydrolases"/>
    <property type="match status" value="2"/>
</dbReference>
<dbReference type="RefSeq" id="WP_119052630.1">
    <property type="nucleotide sequence ID" value="NZ_CP032157.1"/>
</dbReference>
<dbReference type="InterPro" id="IPR049730">
    <property type="entry name" value="SNF2/RAD54-like_C"/>
</dbReference>
<dbReference type="KEGG" id="pseg:D3H65_23370"/>
<dbReference type="OrthoDB" id="9760715at2"/>
<keyword evidence="4" id="KW-0067">ATP-binding</keyword>
<dbReference type="GO" id="GO:0016787">
    <property type="term" value="F:hydrolase activity"/>
    <property type="evidence" value="ECO:0007669"/>
    <property type="project" value="UniProtKB-KW"/>
</dbReference>
<name>A0A3B7MTN4_9BACT</name>
<evidence type="ECO:0000313" key="5">
    <source>
        <dbReference type="Proteomes" id="UP000263900"/>
    </source>
</evidence>
<protein>
    <submittedName>
        <fullName evidence="4">ATP-dependent helicase</fullName>
    </submittedName>
</protein>
<dbReference type="PANTHER" id="PTHR10799">
    <property type="entry name" value="SNF2/RAD54 HELICASE FAMILY"/>
    <property type="match status" value="1"/>
</dbReference>
<dbReference type="SMART" id="SM00490">
    <property type="entry name" value="HELICc"/>
    <property type="match status" value="1"/>
</dbReference>
<dbReference type="EMBL" id="CP032157">
    <property type="protein sequence ID" value="AXY76753.1"/>
    <property type="molecule type" value="Genomic_DNA"/>
</dbReference>
<evidence type="ECO:0000313" key="4">
    <source>
        <dbReference type="EMBL" id="AXY76753.1"/>
    </source>
</evidence>
<evidence type="ECO:0000256" key="1">
    <source>
        <dbReference type="ARBA" id="ARBA00022801"/>
    </source>
</evidence>
<dbReference type="PROSITE" id="PS51194">
    <property type="entry name" value="HELICASE_CTER"/>
    <property type="match status" value="1"/>
</dbReference>
<keyword evidence="4" id="KW-0547">Nucleotide-binding</keyword>
<dbReference type="GO" id="GO:0005524">
    <property type="term" value="F:ATP binding"/>
    <property type="evidence" value="ECO:0007669"/>
    <property type="project" value="InterPro"/>
</dbReference>
<gene>
    <name evidence="4" type="ORF">D3H65_23370</name>
</gene>
<dbReference type="PROSITE" id="PS51192">
    <property type="entry name" value="HELICASE_ATP_BIND_1"/>
    <property type="match status" value="1"/>
</dbReference>
<proteinExistence type="predicted"/>
<dbReference type="Gene3D" id="3.40.50.300">
    <property type="entry name" value="P-loop containing nucleotide triphosphate hydrolases"/>
    <property type="match status" value="1"/>
</dbReference>
<evidence type="ECO:0000259" key="3">
    <source>
        <dbReference type="PROSITE" id="PS51194"/>
    </source>
</evidence>
<dbReference type="Gene3D" id="3.40.50.10810">
    <property type="entry name" value="Tandem AAA-ATPase domain"/>
    <property type="match status" value="1"/>
</dbReference>
<dbReference type="Proteomes" id="UP000263900">
    <property type="component" value="Chromosome"/>
</dbReference>
<dbReference type="AlphaFoldDB" id="A0A3B7MTN4"/>
<feature type="domain" description="Helicase C-terminal" evidence="3">
    <location>
        <begin position="803"/>
        <end position="960"/>
    </location>
</feature>
<sequence length="969" mass="112323">MDNQKPAQKTIIITEQFKKPLEISGLLLNLDPRKQVGFYVEAVVVKDPKQPQSISKQPLLDRVAIKGLKPTPYVVQGILKQLTGIAAKHEQEKWQQRYQEEGITTADQETWVRHKMYHYFYNSLLQVKPFASHLKWYYETTDEMLSTTKVVRPGSISNYSPVVSIKLFRTPADVLRMLVQVNINENLYPLTDFKRHGFLLRHKNEFFMLRPEDAVLTEQYPEGFCDIPAAEEQAFLQTQVPLLEQQYVVDRTLLQQLETIAVVPQCRIHLSELNGSFLMIRTRWQYGDFELENATAPTEEINLPDGRYNIVKDLNAEKEALDFIQSQHKKFSQQNNGYFYLPFADAEKSQWFVKFYRKLNDRNMPVYGMESMQHFRYNANRPEIKFTQKGNSIDWFDLTVHISYGDQTITLAELQKALQNKQHFLLLKDGTLGEIPEEWQAQFGLLLQMGEIEKDKLRLSKLHWTLTEDLVKNGQLTVQNNIETSRQKWERLHQQASSFTVPSGIRATLRDYQQAGFAWFCMLDEMQWGGCLADDMGLGKTLQTISFLQHVHDKYPGETHLVICPTSLMYNWENELKKFAPELRYFIYHGSDRKSADWKNYDIIISSYGSVRNDIETIKQFTFGYIVLDESQVIKNPSSLVAAAMMQLQSRNRLILSGTPIQNNTFDLYAQMQFTNPGLLGSHHFFKTTFAVPVDKYGDTEKTQQLRKLIYPFLLRRTKEQVAKDLPAKTEITLWCEMGEEQRKVYDEIKNYYREHLLDRIQQEGMGKNTILVLEGLTRLRQVCNSPKLLNGGNNDHTHESVKLEELLREIENNTGRHKALVFSQFTGMLQLIANAMKERNIPFLYLDGSTKATDRQALVEQFQSDENLPVFLISLKAGGVGLTLTAADYVYLVDPWWNPAAEQQAIDRTHRIGQQNKVFAYKMICKDSVEEKILALQQRKKALAEELITEDTGFVKNMTAEDVDFLFS</sequence>
<dbReference type="Pfam" id="PF00271">
    <property type="entry name" value="Helicase_C"/>
    <property type="match status" value="1"/>
</dbReference>
<dbReference type="InterPro" id="IPR013663">
    <property type="entry name" value="Helicase_SWF/SNF/SWI_bac"/>
</dbReference>
<keyword evidence="4" id="KW-0347">Helicase</keyword>
<feature type="domain" description="Helicase ATP-binding" evidence="2">
    <location>
        <begin position="521"/>
        <end position="678"/>
    </location>
</feature>
<dbReference type="InterPro" id="IPR000330">
    <property type="entry name" value="SNF2_N"/>
</dbReference>
<dbReference type="CDD" id="cd18012">
    <property type="entry name" value="DEXQc_arch_SWI2_SNF2"/>
    <property type="match status" value="1"/>
</dbReference>
<dbReference type="Pfam" id="PF08455">
    <property type="entry name" value="SNF2_assoc"/>
    <property type="match status" value="1"/>
</dbReference>
<keyword evidence="5" id="KW-1185">Reference proteome</keyword>
<dbReference type="InterPro" id="IPR038718">
    <property type="entry name" value="SNF2-like_sf"/>
</dbReference>
<dbReference type="InterPro" id="IPR001650">
    <property type="entry name" value="Helicase_C-like"/>
</dbReference>
<dbReference type="CDD" id="cd18793">
    <property type="entry name" value="SF2_C_SNF"/>
    <property type="match status" value="1"/>
</dbReference>
<keyword evidence="1" id="KW-0378">Hydrolase</keyword>
<dbReference type="InterPro" id="IPR014001">
    <property type="entry name" value="Helicase_ATP-bd"/>
</dbReference>
<dbReference type="GO" id="GO:0004386">
    <property type="term" value="F:helicase activity"/>
    <property type="evidence" value="ECO:0007669"/>
    <property type="project" value="UniProtKB-KW"/>
</dbReference>
<dbReference type="InterPro" id="IPR027417">
    <property type="entry name" value="P-loop_NTPase"/>
</dbReference>
<dbReference type="SMART" id="SM00487">
    <property type="entry name" value="DEXDc"/>
    <property type="match status" value="1"/>
</dbReference>
<accession>A0A3B7MTN4</accession>
<dbReference type="Pfam" id="PF00176">
    <property type="entry name" value="SNF2-rel_dom"/>
    <property type="match status" value="1"/>
</dbReference>
<organism evidence="4 5">
    <name type="scientific">Paraflavitalea soli</name>
    <dbReference type="NCBI Taxonomy" id="2315862"/>
    <lineage>
        <taxon>Bacteria</taxon>
        <taxon>Pseudomonadati</taxon>
        <taxon>Bacteroidota</taxon>
        <taxon>Chitinophagia</taxon>
        <taxon>Chitinophagales</taxon>
        <taxon>Chitinophagaceae</taxon>
        <taxon>Paraflavitalea</taxon>
    </lineage>
</organism>
<evidence type="ECO:0000259" key="2">
    <source>
        <dbReference type="PROSITE" id="PS51192"/>
    </source>
</evidence>
<reference evidence="4 5" key="1">
    <citation type="submission" date="2018-09" db="EMBL/GenBank/DDBJ databases">
        <title>Genome sequencing of strain 6GH32-13.</title>
        <authorList>
            <person name="Weon H.-Y."/>
            <person name="Heo J."/>
            <person name="Kwon S.-W."/>
        </authorList>
    </citation>
    <scope>NUCLEOTIDE SEQUENCE [LARGE SCALE GENOMIC DNA]</scope>
    <source>
        <strain evidence="4 5">5GH32-13</strain>
    </source>
</reference>